<evidence type="ECO:0000256" key="4">
    <source>
        <dbReference type="HAMAP-Rule" id="MF_00434"/>
    </source>
</evidence>
<gene>
    <name evidence="5" type="ORF">ACFOMP_02610</name>
</gene>
<dbReference type="Pfam" id="PF01329">
    <property type="entry name" value="Pterin_4a"/>
    <property type="match status" value="1"/>
</dbReference>
<evidence type="ECO:0000313" key="5">
    <source>
        <dbReference type="EMBL" id="MFC3568340.1"/>
    </source>
</evidence>
<protein>
    <recommendedName>
        <fullName evidence="4">Putative pterin-4-alpha-carbinolamine dehydratase</fullName>
        <shortName evidence="4">PHS</shortName>
        <ecNumber evidence="4">4.2.1.96</ecNumber>
    </recommendedName>
    <alternativeName>
        <fullName evidence="4">4-alpha-hydroxy-tetrahydropterin dehydratase</fullName>
    </alternativeName>
    <alternativeName>
        <fullName evidence="4">Pterin carbinolamine dehydratase</fullName>
        <shortName evidence="4">PCD</shortName>
    </alternativeName>
</protein>
<keyword evidence="6" id="KW-1185">Reference proteome</keyword>
<dbReference type="InterPro" id="IPR001533">
    <property type="entry name" value="Pterin_deHydtase"/>
</dbReference>
<dbReference type="Gene3D" id="3.30.1360.20">
    <property type="entry name" value="Transcriptional coactivator/pterin dehydratase"/>
    <property type="match status" value="1"/>
</dbReference>
<dbReference type="EMBL" id="JBHRXE010000006">
    <property type="protein sequence ID" value="MFC3568340.1"/>
    <property type="molecule type" value="Genomic_DNA"/>
</dbReference>
<dbReference type="Proteomes" id="UP001595596">
    <property type="component" value="Unassembled WGS sequence"/>
</dbReference>
<dbReference type="PANTHER" id="PTHR12599:SF0">
    <property type="entry name" value="PTERIN-4-ALPHA-CARBINOLAMINE DEHYDRATASE"/>
    <property type="match status" value="1"/>
</dbReference>
<comment type="similarity">
    <text evidence="2 4">Belongs to the pterin-4-alpha-carbinolamine dehydratase family.</text>
</comment>
<dbReference type="SUPFAM" id="SSF55248">
    <property type="entry name" value="PCD-like"/>
    <property type="match status" value="1"/>
</dbReference>
<dbReference type="EC" id="4.2.1.96" evidence="4"/>
<dbReference type="GO" id="GO:0008124">
    <property type="term" value="F:4-alpha-hydroxytetrahydrobiopterin dehydratase activity"/>
    <property type="evidence" value="ECO:0007669"/>
    <property type="project" value="UniProtKB-EC"/>
</dbReference>
<dbReference type="InterPro" id="IPR036428">
    <property type="entry name" value="PCD_sf"/>
</dbReference>
<name>A0ABV7RTX7_9RHOB</name>
<evidence type="ECO:0000256" key="2">
    <source>
        <dbReference type="ARBA" id="ARBA00006472"/>
    </source>
</evidence>
<dbReference type="RefSeq" id="WP_379027773.1">
    <property type="nucleotide sequence ID" value="NZ_JBHRXE010000006.1"/>
</dbReference>
<organism evidence="5 6">
    <name type="scientific">Paracoccus simplex</name>
    <dbReference type="NCBI Taxonomy" id="2086346"/>
    <lineage>
        <taxon>Bacteria</taxon>
        <taxon>Pseudomonadati</taxon>
        <taxon>Pseudomonadota</taxon>
        <taxon>Alphaproteobacteria</taxon>
        <taxon>Rhodobacterales</taxon>
        <taxon>Paracoccaceae</taxon>
        <taxon>Paracoccus</taxon>
    </lineage>
</organism>
<sequence>MTDEPAEEPETDLAHGKIVDGAPALAETALRAALARLAGWELAADGKAIRREWLFKSFKAAAALANLAAWQAEAANHHPDIAFGWGFARVSFSTHSAGGVTMNDLIMAARLNAATA</sequence>
<keyword evidence="3 4" id="KW-0456">Lyase</keyword>
<reference evidence="6" key="1">
    <citation type="journal article" date="2019" name="Int. J. Syst. Evol. Microbiol.">
        <title>The Global Catalogue of Microorganisms (GCM) 10K type strain sequencing project: providing services to taxonomists for standard genome sequencing and annotation.</title>
        <authorList>
            <consortium name="The Broad Institute Genomics Platform"/>
            <consortium name="The Broad Institute Genome Sequencing Center for Infectious Disease"/>
            <person name="Wu L."/>
            <person name="Ma J."/>
        </authorList>
    </citation>
    <scope>NUCLEOTIDE SEQUENCE [LARGE SCALE GENOMIC DNA]</scope>
    <source>
        <strain evidence="6">VKM B-3226</strain>
    </source>
</reference>
<dbReference type="HAMAP" id="MF_00434">
    <property type="entry name" value="Pterin_4_alpha"/>
    <property type="match status" value="1"/>
</dbReference>
<evidence type="ECO:0000256" key="3">
    <source>
        <dbReference type="ARBA" id="ARBA00023239"/>
    </source>
</evidence>
<dbReference type="PANTHER" id="PTHR12599">
    <property type="entry name" value="PTERIN-4-ALPHA-CARBINOLAMINE DEHYDRATASE"/>
    <property type="match status" value="1"/>
</dbReference>
<evidence type="ECO:0000256" key="1">
    <source>
        <dbReference type="ARBA" id="ARBA00001554"/>
    </source>
</evidence>
<proteinExistence type="inferred from homology"/>
<comment type="catalytic activity">
    <reaction evidence="1 4">
        <text>(4aS,6R)-4a-hydroxy-L-erythro-5,6,7,8-tetrahydrobiopterin = (6R)-L-erythro-6,7-dihydrobiopterin + H2O</text>
        <dbReference type="Rhea" id="RHEA:11920"/>
        <dbReference type="ChEBI" id="CHEBI:15377"/>
        <dbReference type="ChEBI" id="CHEBI:15642"/>
        <dbReference type="ChEBI" id="CHEBI:43120"/>
        <dbReference type="EC" id="4.2.1.96"/>
    </reaction>
</comment>
<accession>A0ABV7RTX7</accession>
<evidence type="ECO:0000313" key="6">
    <source>
        <dbReference type="Proteomes" id="UP001595596"/>
    </source>
</evidence>
<comment type="caution">
    <text evidence="5">The sequence shown here is derived from an EMBL/GenBank/DDBJ whole genome shotgun (WGS) entry which is preliminary data.</text>
</comment>